<feature type="transmembrane region" description="Helical" evidence="7">
    <location>
        <begin position="115"/>
        <end position="134"/>
    </location>
</feature>
<reference evidence="8" key="1">
    <citation type="submission" date="2020-02" db="EMBL/GenBank/DDBJ databases">
        <authorList>
            <person name="Fillo S."/>
            <person name="Giordani F."/>
            <person name="Tonon E."/>
            <person name="Drigo I."/>
            <person name="Anselmo A."/>
            <person name="Fortunato A."/>
            <person name="Bano L."/>
            <person name="Lista F."/>
        </authorList>
    </citation>
    <scope>NUCLEOTIDE SEQUENCE</scope>
    <source>
        <strain evidence="8">IZSVe-TV_9877_3_12</strain>
    </source>
</reference>
<dbReference type="Pfam" id="PF00860">
    <property type="entry name" value="Xan_ur_permease"/>
    <property type="match status" value="1"/>
</dbReference>
<sequence length="394" mass="43389">MNKIKQISTQLLLALTFVLVCFPALLVVTRGVGFNLPLILFVSGIGTLIFHLCTKNKLPMILSISGLYMGGIITVTQKYDKSFAQGGMIIAGIIYLIFALLSYKFKDKILKILPNWLLSISIVIVGFNLIQIGVGLISKNIIVGIVSVLTIFIFDLFASKKLSMFSMLFGILAGTITSIILNHGLDLTPLHQPLHIEFMSPKFNLESILMLSTISIASIFEMLSDTKNSGSIIGMNIFEEVGIHRVSLGNGLSTIFSSLIGGTSLTTFSEANNYMVVCKEYNPNIQILSSFIFMILAFIPCFSKLILLIPLEAISGCIMYLFCIIVVNGIKQIFESEINLTTDKREFCIMTVMLAFSFIPFTIFGLSISNVAIAIVVGITLNLIIPKNHIYTNY</sequence>
<dbReference type="GO" id="GO:0042907">
    <property type="term" value="F:xanthine transmembrane transporter activity"/>
    <property type="evidence" value="ECO:0007669"/>
    <property type="project" value="TreeGrafter"/>
</dbReference>
<feature type="transmembrane region" description="Helical" evidence="7">
    <location>
        <begin position="313"/>
        <end position="331"/>
    </location>
</feature>
<dbReference type="AlphaFoldDB" id="A0A9Q3V9J4"/>
<proteinExistence type="inferred from homology"/>
<dbReference type="InterPro" id="IPR006043">
    <property type="entry name" value="NCS2"/>
</dbReference>
<evidence type="ECO:0000256" key="3">
    <source>
        <dbReference type="ARBA" id="ARBA00022448"/>
    </source>
</evidence>
<reference evidence="8" key="2">
    <citation type="journal article" date="2021" name="Microorganisms">
        <title>Extensive Genome Exploration of Clostridium botulinum Group III Field Strains.</title>
        <authorList>
            <person name="Fillo S."/>
            <person name="Giordani F."/>
            <person name="Tonon E."/>
            <person name="Drigo I."/>
            <person name="Anselmo A."/>
            <person name="Fortunato A."/>
            <person name="Lista F."/>
            <person name="Bano L."/>
        </authorList>
    </citation>
    <scope>NUCLEOTIDE SEQUENCE</scope>
    <source>
        <strain evidence="8">IZSVe-TV_9877_3_12</strain>
    </source>
</reference>
<dbReference type="Proteomes" id="UP000813637">
    <property type="component" value="Unassembled WGS sequence"/>
</dbReference>
<keyword evidence="6 7" id="KW-0472">Membrane</keyword>
<feature type="transmembrane region" description="Helical" evidence="7">
    <location>
        <begin position="205"/>
        <end position="223"/>
    </location>
</feature>
<feature type="transmembrane region" description="Helical" evidence="7">
    <location>
        <begin position="60"/>
        <end position="77"/>
    </location>
</feature>
<gene>
    <name evidence="8" type="ORF">G8S53_06125</name>
</gene>
<feature type="transmembrane region" description="Helical" evidence="7">
    <location>
        <begin position="165"/>
        <end position="185"/>
    </location>
</feature>
<comment type="caution">
    <text evidence="8">The sequence shown here is derived from an EMBL/GenBank/DDBJ whole genome shotgun (WGS) entry which is preliminary data.</text>
</comment>
<keyword evidence="5 7" id="KW-1133">Transmembrane helix</keyword>
<organism evidence="8 9">
    <name type="scientific">Clostridium botulinum C</name>
    <dbReference type="NCBI Taxonomy" id="36828"/>
    <lineage>
        <taxon>Bacteria</taxon>
        <taxon>Bacillati</taxon>
        <taxon>Bacillota</taxon>
        <taxon>Clostridia</taxon>
        <taxon>Eubacteriales</taxon>
        <taxon>Clostridiaceae</taxon>
        <taxon>Clostridium</taxon>
    </lineage>
</organism>
<feature type="transmembrane region" description="Helical" evidence="7">
    <location>
        <begin position="83"/>
        <end position="103"/>
    </location>
</feature>
<keyword evidence="3" id="KW-0813">Transport</keyword>
<comment type="similarity">
    <text evidence="2">Belongs to the nucleobase:cation symporter-2 (NCS2) (TC 2.A.40) family.</text>
</comment>
<feature type="transmembrane region" description="Helical" evidence="7">
    <location>
        <begin position="287"/>
        <end position="307"/>
    </location>
</feature>
<evidence type="ECO:0000256" key="4">
    <source>
        <dbReference type="ARBA" id="ARBA00022692"/>
    </source>
</evidence>
<dbReference type="GO" id="GO:0005886">
    <property type="term" value="C:plasma membrane"/>
    <property type="evidence" value="ECO:0007669"/>
    <property type="project" value="TreeGrafter"/>
</dbReference>
<feature type="transmembrane region" description="Helical" evidence="7">
    <location>
        <begin position="36"/>
        <end position="53"/>
    </location>
</feature>
<feature type="transmembrane region" description="Helical" evidence="7">
    <location>
        <begin position="352"/>
        <end position="385"/>
    </location>
</feature>
<dbReference type="PANTHER" id="PTHR42810:SF2">
    <property type="entry name" value="PURINE PERMEASE C1399.01C-RELATED"/>
    <property type="match status" value="1"/>
</dbReference>
<evidence type="ECO:0000256" key="6">
    <source>
        <dbReference type="ARBA" id="ARBA00023136"/>
    </source>
</evidence>
<keyword evidence="4 7" id="KW-0812">Transmembrane</keyword>
<evidence type="ECO:0000256" key="5">
    <source>
        <dbReference type="ARBA" id="ARBA00022989"/>
    </source>
</evidence>
<evidence type="ECO:0000313" key="9">
    <source>
        <dbReference type="Proteomes" id="UP000813637"/>
    </source>
</evidence>
<evidence type="ECO:0000256" key="2">
    <source>
        <dbReference type="ARBA" id="ARBA00008821"/>
    </source>
</evidence>
<feature type="transmembrane region" description="Helical" evidence="7">
    <location>
        <begin position="140"/>
        <end position="158"/>
    </location>
</feature>
<comment type="subcellular location">
    <subcellularLocation>
        <location evidence="1">Membrane</location>
        <topology evidence="1">Multi-pass membrane protein</topology>
    </subcellularLocation>
</comment>
<evidence type="ECO:0000313" key="8">
    <source>
        <dbReference type="EMBL" id="MCD3194865.1"/>
    </source>
</evidence>
<evidence type="ECO:0000256" key="1">
    <source>
        <dbReference type="ARBA" id="ARBA00004141"/>
    </source>
</evidence>
<evidence type="ECO:0000256" key="7">
    <source>
        <dbReference type="SAM" id="Phobius"/>
    </source>
</evidence>
<protein>
    <submittedName>
        <fullName evidence="8">Uracil permease</fullName>
    </submittedName>
</protein>
<dbReference type="PANTHER" id="PTHR42810">
    <property type="entry name" value="PURINE PERMEASE C1399.01C-RELATED"/>
    <property type="match status" value="1"/>
</dbReference>
<dbReference type="EMBL" id="JAAMYB010000004">
    <property type="protein sequence ID" value="MCD3194865.1"/>
    <property type="molecule type" value="Genomic_DNA"/>
</dbReference>
<accession>A0A9Q3V9J4</accession>
<dbReference type="RefSeq" id="WP_015978973.1">
    <property type="nucleotide sequence ID" value="NZ_JAAMYB010000004.1"/>
</dbReference>
<name>A0A9Q3V9J4_CLOBO</name>